<feature type="region of interest" description="Disordered" evidence="1">
    <location>
        <begin position="559"/>
        <end position="579"/>
    </location>
</feature>
<accession>A0A224X1D5</accession>
<sequence length="851" mass="91782">MCLKNKKHYVYVSMAIAIVLSMVLIETKANALVLPNVGLEKVGIDPDDKRADFEAAATHPDADRSFTSIKIEQPDEITNDAAYKATAIANNTYRLVSSLSDFISAWRDADITYIEVEKDLPNTTFTNGERPNGASVIVQGNGHTVDLGNNTLKLGQIKSETTTTFNNIELKEDLTVGTIQTVSTSLLNANNGIGTKLTVNLHDFNVSQSTVASKTKGPINVIYGIGARVVLSGENTFKIAGSITHKAGSVEVANNAVVKLERNPSDLFIAEFNFDKLPSGSVSKFSGLKMGDGSTNDASQYASTGNAPNAQPVSGNAEMVKTGDYVTWKLLNFGYFTRIGGYDSPAFTFGQSNTIDIPKTINGNMMTAGYGKDVVFNAGTTLDITQKLSSDYSPIQNSGGAIRFISPKTLHFAIETPGSLVKAGKIYYATSGSAMYITNSVIEGWTGTNARPNSPNFSSTFRELKVLDNGARVDGSNRTDTNLFGATTREFQTVATGVGEIKINYIDQNGNKVGDANYPLIDNVNFVGQSFNLATKEFAIDNMPTGYKWAIDEQVYEKAGRGDQGQPGGDNTDADDNGDGFGQANFAIVPMQGETYTYNIYVYSESNPNTTYTYVDPWTGLSFKSDKVTVGSEKVGNYVPAHVGNTIDWTNKLYTETNVPTGYVYVPSRLLPPTMSQPTTTEVKDAVTPSNTIIYVYNPSYKGSLTLSAVPNLDFGDQLISPENRGKLYPATFSDDLTVTDDRRNVKDGWHLSVQQAAPLTSTDGKTVLRNAIFFREVDGGTLKPLEGGSDLAVYNDVSQAALGFQEIVKPTSSWNKKADGAGFYLKDNGKLQAGDYSTVLTWTLGAGPSQ</sequence>
<dbReference type="Pfam" id="PF20585">
    <property type="entry name" value="Pectate_lyase_5"/>
    <property type="match status" value="1"/>
</dbReference>
<evidence type="ECO:0000313" key="3">
    <source>
        <dbReference type="EMBL" id="GAX47997.1"/>
    </source>
</evidence>
<evidence type="ECO:0000313" key="4">
    <source>
        <dbReference type="Proteomes" id="UP000218689"/>
    </source>
</evidence>
<organism evidence="3 4">
    <name type="scientific">Pseudolactococcus reticulitermitis</name>
    <dbReference type="NCBI Taxonomy" id="2025039"/>
    <lineage>
        <taxon>Bacteria</taxon>
        <taxon>Bacillati</taxon>
        <taxon>Bacillota</taxon>
        <taxon>Bacilli</taxon>
        <taxon>Lactobacillales</taxon>
        <taxon>Streptococcaceae</taxon>
        <taxon>Pseudolactococcus</taxon>
    </lineage>
</organism>
<reference evidence="4" key="1">
    <citation type="submission" date="2017-08" db="EMBL/GenBank/DDBJ databases">
        <title>Draft genome sequence of Lactococcus sp. strain Rs-Y01, isolated from the gut of the lower termite Reticulitermes speratus.</title>
        <authorList>
            <person name="Ohkuma M."/>
            <person name="Yuki M."/>
        </authorList>
    </citation>
    <scope>NUCLEOTIDE SEQUENCE [LARGE SCALE GENOMIC DNA]</scope>
    <source>
        <strain evidence="4">Rs-Y01</strain>
    </source>
</reference>
<name>A0A224X1D5_9LACT</name>
<dbReference type="InterPro" id="IPR027994">
    <property type="entry name" value="WxL_dom"/>
</dbReference>
<evidence type="ECO:0000259" key="2">
    <source>
        <dbReference type="Pfam" id="PF13731"/>
    </source>
</evidence>
<dbReference type="Proteomes" id="UP000218689">
    <property type="component" value="Unassembled WGS sequence"/>
</dbReference>
<dbReference type="InterPro" id="IPR046776">
    <property type="entry name" value="Pectate_lyase_5"/>
</dbReference>
<keyword evidence="4" id="KW-1185">Reference proteome</keyword>
<dbReference type="AlphaFoldDB" id="A0A224X1D5"/>
<proteinExistence type="predicted"/>
<comment type="caution">
    <text evidence="3">The sequence shown here is derived from an EMBL/GenBank/DDBJ whole genome shotgun (WGS) entry which is preliminary data.</text>
</comment>
<dbReference type="EMBL" id="BEDT01000004">
    <property type="protein sequence ID" value="GAX47997.1"/>
    <property type="molecule type" value="Genomic_DNA"/>
</dbReference>
<dbReference type="Pfam" id="PF13731">
    <property type="entry name" value="WxL"/>
    <property type="match status" value="1"/>
</dbReference>
<feature type="domain" description="WxL" evidence="2">
    <location>
        <begin position="685"/>
        <end position="772"/>
    </location>
</feature>
<evidence type="ECO:0000256" key="1">
    <source>
        <dbReference type="SAM" id="MobiDB-lite"/>
    </source>
</evidence>
<gene>
    <name evidence="3" type="ORF">RsY01_1611</name>
</gene>
<protein>
    <recommendedName>
        <fullName evidence="2">WxL domain-containing protein</fullName>
    </recommendedName>
</protein>